<evidence type="ECO:0000313" key="4">
    <source>
        <dbReference type="Proteomes" id="UP000000646"/>
    </source>
</evidence>
<evidence type="ECO:0000313" key="3">
    <source>
        <dbReference type="EMBL" id="EAQ73272.1"/>
    </source>
</evidence>
<dbReference type="EMBL" id="CP000538">
    <property type="protein sequence ID" value="EAQ73272.1"/>
    <property type="molecule type" value="Genomic_DNA"/>
</dbReference>
<dbReference type="eggNOG" id="COG3287">
    <property type="taxonomic scope" value="Bacteria"/>
</dbReference>
<accession>A0A0H3PBW2</accession>
<feature type="domain" description="FIST" evidence="2">
    <location>
        <begin position="42"/>
        <end position="211"/>
    </location>
</feature>
<sequence length="223" mass="25393">MFFNFKNKSSTKKEESKKVLEALYLQENELEEKLKKINIKPKLIIGFASYQLNLAIIGNKIQNSINEQCDIILSSATDLLCNLDSNSNIENSPYKQNIQGISLMLFSEDMIENLCTNKIKLFSNIKDYTERKKLIEKEVLSINVPFEAHCINTLHYLIYDGLSQSESSLLELLYKHNPYPCALVGGGSSGNMDFSGTFIFYNGEILKNQALSLHIQFKPKISF</sequence>
<protein>
    <recommendedName>
        <fullName evidence="2">FIST domain-containing protein</fullName>
    </recommendedName>
</protein>
<keyword evidence="1" id="KW-0175">Coiled coil</keyword>
<dbReference type="Proteomes" id="UP000000646">
    <property type="component" value="Chromosome"/>
</dbReference>
<dbReference type="InterPro" id="IPR013702">
    <property type="entry name" value="FIST_domain_N"/>
</dbReference>
<feature type="coiled-coil region" evidence="1">
    <location>
        <begin position="13"/>
        <end position="40"/>
    </location>
</feature>
<dbReference type="KEGG" id="cjj:CJJ81176_0274"/>
<gene>
    <name evidence="3" type="ordered locus">CJJ81176_0274</name>
</gene>
<organism evidence="3 4">
    <name type="scientific">Campylobacter jejuni subsp. jejuni serotype O:23/36 (strain 81-176)</name>
    <dbReference type="NCBI Taxonomy" id="354242"/>
    <lineage>
        <taxon>Bacteria</taxon>
        <taxon>Pseudomonadati</taxon>
        <taxon>Campylobacterota</taxon>
        <taxon>Epsilonproteobacteria</taxon>
        <taxon>Campylobacterales</taxon>
        <taxon>Campylobacteraceae</taxon>
        <taxon>Campylobacter</taxon>
    </lineage>
</organism>
<name>A0A0H3PBW2_CAMJJ</name>
<reference evidence="4" key="1">
    <citation type="submission" date="2006-12" db="EMBL/GenBank/DDBJ databases">
        <authorList>
            <person name="Fouts D.E."/>
            <person name="Nelson K.E."/>
            <person name="Sebastian Y."/>
        </authorList>
    </citation>
    <scope>NUCLEOTIDE SEQUENCE [LARGE SCALE GENOMIC DNA]</scope>
    <source>
        <strain evidence="4">81-176</strain>
    </source>
</reference>
<evidence type="ECO:0000259" key="2">
    <source>
        <dbReference type="Pfam" id="PF08495"/>
    </source>
</evidence>
<dbReference type="AlphaFoldDB" id="A0A0H3PBW2"/>
<dbReference type="Pfam" id="PF08495">
    <property type="entry name" value="FIST"/>
    <property type="match status" value="1"/>
</dbReference>
<dbReference type="RefSeq" id="WP_009881958.1">
    <property type="nucleotide sequence ID" value="NC_008787.1"/>
</dbReference>
<proteinExistence type="predicted"/>
<evidence type="ECO:0000256" key="1">
    <source>
        <dbReference type="SAM" id="Coils"/>
    </source>
</evidence>
<dbReference type="HOGENOM" id="CLU_072014_0_0_7"/>